<keyword evidence="3" id="KW-0677">Repeat</keyword>
<keyword evidence="2" id="KW-0732">Signal</keyword>
<keyword evidence="5" id="KW-1185">Reference proteome</keyword>
<dbReference type="PANTHER" id="PTHR24369">
    <property type="entry name" value="ANTIGEN BSP, PUTATIVE-RELATED"/>
    <property type="match status" value="1"/>
</dbReference>
<dbReference type="InterPro" id="IPR026906">
    <property type="entry name" value="LRR_5"/>
</dbReference>
<dbReference type="GO" id="GO:0005886">
    <property type="term" value="C:plasma membrane"/>
    <property type="evidence" value="ECO:0007669"/>
    <property type="project" value="TreeGrafter"/>
</dbReference>
<gene>
    <name evidence="4" type="ORF">PFISCL1PPCAC_7204</name>
</gene>
<evidence type="ECO:0000313" key="5">
    <source>
        <dbReference type="Proteomes" id="UP001432322"/>
    </source>
</evidence>
<dbReference type="AlphaFoldDB" id="A0AAV5V8E5"/>
<dbReference type="Proteomes" id="UP001432322">
    <property type="component" value="Unassembled WGS sequence"/>
</dbReference>
<sequence length="375" mass="41694">VGLSFATVGCLGGGHFLDSDGDCPERCKCDTALRMVTCTGVLGGLPSRIPPEMEALTIQNASDFYIISKHAFRKMDRLKEIRIENCQNLQTIEKFAFKNLRRLKLLSFSGCPSLTELVKGAFSNIQNDDLLKILISAPIRTVHAGAFRHASKLRMVSIAGSQMHLQKHSFSSINQLDFLDLTGVMKIDSNAFSNSSRFHVINIFSSEVNMEKNAFAELNGIHQIIIHRSTIPVLQSETFSGVITLEHLELCDNVIGVLSPHAFTGAINVGRIKLARNKIHRMESPDAVNQGDAITLSLEGNKMRCSCDLKWMGYHANRELMNLNYCEDERTVRNYLTNFCHSRSHAANRIITHARSSSSHSLLSTAPVFISLISF</sequence>
<protein>
    <submittedName>
        <fullName evidence="4">Uncharacterized protein</fullName>
    </submittedName>
</protein>
<dbReference type="PANTHER" id="PTHR24369:SF210">
    <property type="entry name" value="CHAOPTIN-RELATED"/>
    <property type="match status" value="1"/>
</dbReference>
<evidence type="ECO:0000256" key="1">
    <source>
        <dbReference type="ARBA" id="ARBA00022614"/>
    </source>
</evidence>
<dbReference type="EMBL" id="BTSY01000002">
    <property type="protein sequence ID" value="GMT15907.1"/>
    <property type="molecule type" value="Genomic_DNA"/>
</dbReference>
<accession>A0AAV5V8E5</accession>
<organism evidence="4 5">
    <name type="scientific">Pristionchus fissidentatus</name>
    <dbReference type="NCBI Taxonomy" id="1538716"/>
    <lineage>
        <taxon>Eukaryota</taxon>
        <taxon>Metazoa</taxon>
        <taxon>Ecdysozoa</taxon>
        <taxon>Nematoda</taxon>
        <taxon>Chromadorea</taxon>
        <taxon>Rhabditida</taxon>
        <taxon>Rhabditina</taxon>
        <taxon>Diplogasteromorpha</taxon>
        <taxon>Diplogasteroidea</taxon>
        <taxon>Neodiplogasteridae</taxon>
        <taxon>Pristionchus</taxon>
    </lineage>
</organism>
<name>A0AAV5V8E5_9BILA</name>
<feature type="non-terminal residue" evidence="4">
    <location>
        <position position="375"/>
    </location>
</feature>
<evidence type="ECO:0000313" key="4">
    <source>
        <dbReference type="EMBL" id="GMT15907.1"/>
    </source>
</evidence>
<evidence type="ECO:0000256" key="2">
    <source>
        <dbReference type="ARBA" id="ARBA00022729"/>
    </source>
</evidence>
<keyword evidence="1" id="KW-0433">Leucine-rich repeat</keyword>
<dbReference type="InterPro" id="IPR032675">
    <property type="entry name" value="LRR_dom_sf"/>
</dbReference>
<proteinExistence type="predicted"/>
<comment type="caution">
    <text evidence="4">The sequence shown here is derived from an EMBL/GenBank/DDBJ whole genome shotgun (WGS) entry which is preliminary data.</text>
</comment>
<evidence type="ECO:0000256" key="3">
    <source>
        <dbReference type="ARBA" id="ARBA00022737"/>
    </source>
</evidence>
<dbReference type="InterPro" id="IPR050541">
    <property type="entry name" value="LRR_TM_domain-containing"/>
</dbReference>
<dbReference type="SUPFAM" id="SSF52058">
    <property type="entry name" value="L domain-like"/>
    <property type="match status" value="1"/>
</dbReference>
<dbReference type="Pfam" id="PF13306">
    <property type="entry name" value="LRR_5"/>
    <property type="match status" value="2"/>
</dbReference>
<dbReference type="Gene3D" id="3.80.10.10">
    <property type="entry name" value="Ribonuclease Inhibitor"/>
    <property type="match status" value="2"/>
</dbReference>
<reference evidence="4" key="1">
    <citation type="submission" date="2023-10" db="EMBL/GenBank/DDBJ databases">
        <title>Genome assembly of Pristionchus species.</title>
        <authorList>
            <person name="Yoshida K."/>
            <person name="Sommer R.J."/>
        </authorList>
    </citation>
    <scope>NUCLEOTIDE SEQUENCE</scope>
    <source>
        <strain evidence="4">RS5133</strain>
    </source>
</reference>
<feature type="non-terminal residue" evidence="4">
    <location>
        <position position="1"/>
    </location>
</feature>